<keyword evidence="2" id="KW-1003">Cell membrane</keyword>
<dbReference type="InterPro" id="IPR050545">
    <property type="entry name" value="Mycobact_MmpL"/>
</dbReference>
<keyword evidence="4 6" id="KW-1133">Transmembrane helix</keyword>
<dbReference type="Pfam" id="PF03176">
    <property type="entry name" value="MMPL"/>
    <property type="match status" value="2"/>
</dbReference>
<evidence type="ECO:0000256" key="4">
    <source>
        <dbReference type="ARBA" id="ARBA00022989"/>
    </source>
</evidence>
<dbReference type="InterPro" id="IPR017841">
    <property type="entry name" value="Hopanoid_biosynth_HpnN"/>
</dbReference>
<evidence type="ECO:0000256" key="6">
    <source>
        <dbReference type="SAM" id="Phobius"/>
    </source>
</evidence>
<comment type="subcellular location">
    <subcellularLocation>
        <location evidence="1">Cell membrane</location>
        <topology evidence="1">Multi-pass membrane protein</topology>
    </subcellularLocation>
</comment>
<organism evidence="8 9">
    <name type="scientific">Skermanella aerolata</name>
    <dbReference type="NCBI Taxonomy" id="393310"/>
    <lineage>
        <taxon>Bacteria</taxon>
        <taxon>Pseudomonadati</taxon>
        <taxon>Pseudomonadota</taxon>
        <taxon>Alphaproteobacteria</taxon>
        <taxon>Rhodospirillales</taxon>
        <taxon>Azospirillaceae</taxon>
        <taxon>Skermanella</taxon>
    </lineage>
</organism>
<dbReference type="Proteomes" id="UP000321523">
    <property type="component" value="Unassembled WGS sequence"/>
</dbReference>
<keyword evidence="9" id="KW-1185">Reference proteome</keyword>
<feature type="transmembrane region" description="Helical" evidence="6">
    <location>
        <begin position="739"/>
        <end position="760"/>
    </location>
</feature>
<dbReference type="EMBL" id="BJYZ01000023">
    <property type="protein sequence ID" value="GEO40772.1"/>
    <property type="molecule type" value="Genomic_DNA"/>
</dbReference>
<feature type="transmembrane region" description="Helical" evidence="6">
    <location>
        <begin position="454"/>
        <end position="472"/>
    </location>
</feature>
<dbReference type="Gene3D" id="1.20.1640.10">
    <property type="entry name" value="Multidrug efflux transporter AcrB transmembrane domain"/>
    <property type="match status" value="2"/>
</dbReference>
<dbReference type="NCBIfam" id="TIGR03480">
    <property type="entry name" value="HpnN"/>
    <property type="match status" value="1"/>
</dbReference>
<dbReference type="OrthoDB" id="7518665at2"/>
<accession>A0A512DWD9</accession>
<comment type="caution">
    <text evidence="8">The sequence shown here is derived from an EMBL/GenBank/DDBJ whole genome shotgun (WGS) entry which is preliminary data.</text>
</comment>
<name>A0A512DWD9_9PROT</name>
<protein>
    <recommendedName>
        <fullName evidence="7">Membrane transport protein MMPL domain-containing protein</fullName>
    </recommendedName>
</protein>
<dbReference type="SUPFAM" id="SSF82866">
    <property type="entry name" value="Multidrug efflux transporter AcrB transmembrane domain"/>
    <property type="match status" value="2"/>
</dbReference>
<dbReference type="AlphaFoldDB" id="A0A512DWD9"/>
<feature type="domain" description="Membrane transport protein MMPL" evidence="7">
    <location>
        <begin position="237"/>
        <end position="428"/>
    </location>
</feature>
<feature type="transmembrane region" description="Helical" evidence="6">
    <location>
        <begin position="364"/>
        <end position="391"/>
    </location>
</feature>
<evidence type="ECO:0000256" key="3">
    <source>
        <dbReference type="ARBA" id="ARBA00022692"/>
    </source>
</evidence>
<feature type="transmembrane region" description="Helical" evidence="6">
    <location>
        <begin position="299"/>
        <end position="319"/>
    </location>
</feature>
<feature type="transmembrane region" description="Helical" evidence="6">
    <location>
        <begin position="271"/>
        <end position="292"/>
    </location>
</feature>
<feature type="transmembrane region" description="Helical" evidence="6">
    <location>
        <begin position="714"/>
        <end position="732"/>
    </location>
</feature>
<evidence type="ECO:0000313" key="8">
    <source>
        <dbReference type="EMBL" id="GEO40772.1"/>
    </source>
</evidence>
<feature type="transmembrane region" description="Helical" evidence="6">
    <location>
        <begin position="807"/>
        <end position="831"/>
    </location>
</feature>
<evidence type="ECO:0000313" key="9">
    <source>
        <dbReference type="Proteomes" id="UP000321523"/>
    </source>
</evidence>
<evidence type="ECO:0000256" key="5">
    <source>
        <dbReference type="ARBA" id="ARBA00023136"/>
    </source>
</evidence>
<gene>
    <name evidence="8" type="ORF">SAE02_49200</name>
</gene>
<feature type="transmembrane region" description="Helical" evidence="6">
    <location>
        <begin position="843"/>
        <end position="864"/>
    </location>
</feature>
<evidence type="ECO:0000256" key="1">
    <source>
        <dbReference type="ARBA" id="ARBA00004651"/>
    </source>
</evidence>
<reference evidence="8 9" key="1">
    <citation type="submission" date="2019-07" db="EMBL/GenBank/DDBJ databases">
        <title>Whole genome shotgun sequence of Skermanella aerolata NBRC 106429.</title>
        <authorList>
            <person name="Hosoyama A."/>
            <person name="Uohara A."/>
            <person name="Ohji S."/>
            <person name="Ichikawa N."/>
        </authorList>
    </citation>
    <scope>NUCLEOTIDE SEQUENCE [LARGE SCALE GENOMIC DNA]</scope>
    <source>
        <strain evidence="8 9">NBRC 106429</strain>
    </source>
</reference>
<feature type="transmembrane region" description="Helical" evidence="6">
    <location>
        <begin position="325"/>
        <end position="343"/>
    </location>
</feature>
<dbReference type="RefSeq" id="WP_044428730.1">
    <property type="nucleotide sequence ID" value="NZ_BJYZ01000023.1"/>
</dbReference>
<keyword evidence="5 6" id="KW-0472">Membrane</keyword>
<dbReference type="InterPro" id="IPR004869">
    <property type="entry name" value="MMPL_dom"/>
</dbReference>
<feature type="domain" description="Membrane transport protein MMPL" evidence="7">
    <location>
        <begin position="653"/>
        <end position="865"/>
    </location>
</feature>
<dbReference type="GO" id="GO:0005886">
    <property type="term" value="C:plasma membrane"/>
    <property type="evidence" value="ECO:0007669"/>
    <property type="project" value="UniProtKB-SubCell"/>
</dbReference>
<evidence type="ECO:0000256" key="2">
    <source>
        <dbReference type="ARBA" id="ARBA00022475"/>
    </source>
</evidence>
<dbReference type="PANTHER" id="PTHR33406:SF13">
    <property type="entry name" value="MEMBRANE PROTEIN YDFJ"/>
    <property type="match status" value="1"/>
</dbReference>
<evidence type="ECO:0000259" key="7">
    <source>
        <dbReference type="Pfam" id="PF03176"/>
    </source>
</evidence>
<feature type="transmembrane region" description="Helical" evidence="6">
    <location>
        <begin position="403"/>
        <end position="427"/>
    </location>
</feature>
<feature type="transmembrane region" description="Helical" evidence="6">
    <location>
        <begin position="766"/>
        <end position="787"/>
    </location>
</feature>
<proteinExistence type="predicted"/>
<sequence>MWETTMLARLVTAICRRPAVTVVAVLLLAVLGGWYSAVALKINTSAAEMISPDVPFRQHDKAYDAAFPDTEDRIVVVIDAPSPDQGDAAASRMAELMASRPDILSNIEVPSADPYFQRYGLLFLETDKLQDLATRLAGAQAALGMLNGDPNLRGLARMLDLVLGNTGGEAPAGLTDLLGRLADGAESVADGTPARLSWTGLVSGGEEDRLGNRRFVLAQPSLDNASFARGRPSLSVVENAIATLRTEPAGQGVTARITGDMALRQTELDTVAGSAGIASVLSFLLVSAVLIVGMRSGRLIGAVMGTLLAGLLLAAAVATLSVGQLNLISVTCAVMFFGLGDDFGSHLSLRYQEELRRGLSPIPAVIAASVGVGPALTLSTLCAAIGFMSFVPTDYLGLAEFGIISGLGMFVALAISLTLLPALIVLLKPGPGAAAMQTEDRGFAVWVERNSRRILIVSGIAAIGSVLALPLVRLDVNPLNLQDETAEAVQTYRDLASRPETSPYSVNILAADLDAALLMVPTLQGLPEVGGVRTLASYVPDDQDAKLAIIGDMALLLGPSLYTPSNATPLSAGERQAALTDIRAALGRAVADDGKAQPEIRRLQDALGRIPADDPAKLAALDDTLTASLPGLLDRLRAGLEVEQPVTVDDIPDSLRREWIASDGRARIEVQPERDISDSRDMQAFAEPIMAVAPTATGAPVTVTEAGKVVMGSFREATLLTIGLIAVLLLAIQRSVASVLLILAPLTLGALYTLAASALLGIPFNFANVIVIPLLFGLGVASSIHMVERGLALARDLPPGRRFGLDLMLTSTPRAVLVSTLTTATAFATLALSDHRGLSSMGILLAIAILFTLICSLIVLPSLMMEWERRSRGKGKHHAG</sequence>
<dbReference type="PANTHER" id="PTHR33406">
    <property type="entry name" value="MEMBRANE PROTEIN MJ1562-RELATED"/>
    <property type="match status" value="1"/>
</dbReference>
<keyword evidence="3 6" id="KW-0812">Transmembrane</keyword>